<evidence type="ECO:0000313" key="2">
    <source>
        <dbReference type="Proteomes" id="UP001179280"/>
    </source>
</evidence>
<keyword evidence="2" id="KW-1185">Reference proteome</keyword>
<organism evidence="1 2">
    <name type="scientific">Shouchella xiaoxiensis</name>
    <dbReference type="NCBI Taxonomy" id="766895"/>
    <lineage>
        <taxon>Bacteria</taxon>
        <taxon>Bacillati</taxon>
        <taxon>Bacillota</taxon>
        <taxon>Bacilli</taxon>
        <taxon>Bacillales</taxon>
        <taxon>Bacillaceae</taxon>
        <taxon>Shouchella</taxon>
    </lineage>
</organism>
<dbReference type="RefSeq" id="WP_035419334.1">
    <property type="nucleotide sequence ID" value="NZ_JAFBCV010000007.1"/>
</dbReference>
<gene>
    <name evidence="1" type="ORF">JOC54_002565</name>
</gene>
<evidence type="ECO:0000313" key="1">
    <source>
        <dbReference type="EMBL" id="MBM7839294.1"/>
    </source>
</evidence>
<protein>
    <submittedName>
        <fullName evidence="1">Uncharacterized protein</fullName>
    </submittedName>
</protein>
<name>A0ABS2SUZ4_9BACI</name>
<proteinExistence type="predicted"/>
<accession>A0ABS2SUZ4</accession>
<dbReference type="EMBL" id="JAFBCV010000007">
    <property type="protein sequence ID" value="MBM7839294.1"/>
    <property type="molecule type" value="Genomic_DNA"/>
</dbReference>
<sequence length="64" mass="7577">MDKEQAEQIIQQLRNKELDQYKVAKEDFPVFRETLISQDDIKDFRGNAQHFGAIIYTYQPGWTA</sequence>
<comment type="caution">
    <text evidence="1">The sequence shown here is derived from an EMBL/GenBank/DDBJ whole genome shotgun (WGS) entry which is preliminary data.</text>
</comment>
<reference evidence="1" key="1">
    <citation type="submission" date="2021-01" db="EMBL/GenBank/DDBJ databases">
        <title>Genomic Encyclopedia of Type Strains, Phase IV (KMG-IV): sequencing the most valuable type-strain genomes for metagenomic binning, comparative biology and taxonomic classification.</title>
        <authorList>
            <person name="Goeker M."/>
        </authorList>
    </citation>
    <scope>NUCLEOTIDE SEQUENCE</scope>
    <source>
        <strain evidence="1">DSM 21943</strain>
    </source>
</reference>
<dbReference type="Proteomes" id="UP001179280">
    <property type="component" value="Unassembled WGS sequence"/>
</dbReference>